<gene>
    <name evidence="1" type="ORF">GM676_02075</name>
</gene>
<dbReference type="EMBL" id="WNKY01000001">
    <property type="protein sequence ID" value="MTV36369.1"/>
    <property type="molecule type" value="Genomic_DNA"/>
</dbReference>
<accession>A0A6L6PCJ8</accession>
<name>A0A6L6PCJ8_9BURK</name>
<keyword evidence="2" id="KW-1185">Reference proteome</keyword>
<proteinExistence type="predicted"/>
<dbReference type="OrthoDB" id="5491537at2"/>
<reference evidence="1 2" key="1">
    <citation type="submission" date="2019-11" db="EMBL/GenBank/DDBJ databases">
        <title>Type strains purchased from KCTC, JCM and DSMZ.</title>
        <authorList>
            <person name="Lu H."/>
        </authorList>
    </citation>
    <scope>NUCLEOTIDE SEQUENCE [LARGE SCALE GENOMIC DNA]</scope>
    <source>
        <strain evidence="1 2">KCTC 22382</strain>
    </source>
</reference>
<dbReference type="RefSeq" id="WP_155461706.1">
    <property type="nucleotide sequence ID" value="NZ_WNKY01000001.1"/>
</dbReference>
<dbReference type="Proteomes" id="UP000475582">
    <property type="component" value="Unassembled WGS sequence"/>
</dbReference>
<comment type="caution">
    <text evidence="1">The sequence shown here is derived from an EMBL/GenBank/DDBJ whole genome shotgun (WGS) entry which is preliminary data.</text>
</comment>
<evidence type="ECO:0000313" key="2">
    <source>
        <dbReference type="Proteomes" id="UP000475582"/>
    </source>
</evidence>
<evidence type="ECO:0000313" key="1">
    <source>
        <dbReference type="EMBL" id="MTV36369.1"/>
    </source>
</evidence>
<sequence length="580" mass="63223">MAYTGGKTLATQTTMFEEITWEEGPASDWVRDADVGVAGAPPGVSMGLPATSEEAIDGRTPYWEFTYRIDSAEGLVITNAVARGTQHSTSGTLSTERVFQRIDFTDLVITFADNSSATFNVGRALTDARSSFQFRRHGARHTVTPNDRLMQYGLCLTLFDNVLSGSGTCDVRLEMVVVFRGAINDFDPGGVPVAMGCYPQLAWTWSAENASKRVERFRGSVRLTVDNVMAGEHTGHGGGHAPAANIAGLYADSNASFMNLGKMFSLDDAIFNSRASVYGLTTIGGRLMGLPASWGMVFDYIKANFTTEKEVVGVYGPNDGNFYRATTLRRANYVWPAGPVLLQYNAFVVIKVDRQGQYDNIHLHADMGRPDKQGNIQIHAPFCGHSCVHMHWRWSGIAGRGGGDRAWYYNGWSNPAGGVPAAHTTPGAPLIPPNQRLHVAICAPRAARFNVDHIINPAAPAALPVRNKVIWYCSDILQPAAGQRQVICEHGMGWAYRYAMQNESAAVDGMTGITAFRPLLVSAPATQAEMSDFFEEYIYPGFRYYNSAGTMINQVPDGTYDRTHVWGGTTPATPIKGEDL</sequence>
<protein>
    <submittedName>
        <fullName evidence="1">Uncharacterized protein</fullName>
    </submittedName>
</protein>
<dbReference type="AlphaFoldDB" id="A0A6L6PCJ8"/>
<organism evidence="1 2">
    <name type="scientific">Duganella radicis</name>
    <dbReference type="NCBI Taxonomy" id="551988"/>
    <lineage>
        <taxon>Bacteria</taxon>
        <taxon>Pseudomonadati</taxon>
        <taxon>Pseudomonadota</taxon>
        <taxon>Betaproteobacteria</taxon>
        <taxon>Burkholderiales</taxon>
        <taxon>Oxalobacteraceae</taxon>
        <taxon>Telluria group</taxon>
        <taxon>Duganella</taxon>
    </lineage>
</organism>